<sequence length="967" mass="105128">MVRRVFTHQPVATARIALRPVHSGPEAADAGLLAEGMFLASRSADNAAGHAGNASARPAATRRAYDIRSRTRTTPHGVFAAVAPAALSGTHTTLRLGLRHRAVTTPSPAWLTAVADRLLDADEVLERLTVTTNNLVVRRADRLEAEHPAPGGGTTVQRSSIRATQVSVWLLDACRKGAHASDLLADLAVRHPTAARSTTTSAIRQMIRTGFLLTDLLSAGLRDDPLGHLLTRVPASAALQPPLARLRNQLAHADTHPPGTAERLALLRAARDTADSIHHVERPLAVDTVADAEIALPRSIGEQAAQAATVLWHIGQLTGPDDDYHQRFVRAFGLYRMVPLLEVIDPVTGIGPPADSELTPSQSGLDPRRAAVLARLLSEATAQGRHEVVLDDDLVGLLSRGADTPPPRTAEIHLRLLRHHDGELRVAVCPDSGSQTAGSAAGRFAPWLPQLAPEPTPSSTSAEPLLAEIVCRSRIDPTAALATETRFAPHRIPLGVPERDGDLTPDDLLVTSARGHLLLWSARHDRPVLPALFSRIAPDLLPPAARALHLIGQATSRPWHTWSWGPAGYAPWTPRVRYRSILLAPARWRLPEELTTTATHRTTWDKALTTWRTDTNPAPPDVVVIHEGDRQLPLDLTQDEDRELLRRSIRRGARTLTEPLHHPDVQDDIVQGAHGRHAVELVVNLTRTTEPTPPRPDPRATPHSPGLHAHLPCSGWLSLALPVPAAYQDTVIRQLPAVLNQATDRVDRWFWLRYHTPALGDHLRIRTHGDPEALTGEVLPLLTTWSETLHRQRLAGGMVIEPYLPETERYGGPDAITAAEDLFTADSAFTAHCLTLAGPGNDRLAIAALSAADIARTVAARPHQALRRGRPLTTTDRRTRDKLRPRLRPTAADPHLLLPPPLTGAWTIRHEALTTYRATLTNPALSTLCASDLIHMHCNRLLGPDPAAESLARSLATDLFHTHAGRH</sequence>
<evidence type="ECO:0000259" key="3">
    <source>
        <dbReference type="Pfam" id="PF14028"/>
    </source>
</evidence>
<dbReference type="Pfam" id="PF04738">
    <property type="entry name" value="Lant_dehydr_N"/>
    <property type="match status" value="1"/>
</dbReference>
<gene>
    <name evidence="4" type="ORF">SAMN05421773_12113</name>
</gene>
<dbReference type="InterPro" id="IPR006827">
    <property type="entry name" value="Lant_deHydtase_N"/>
</dbReference>
<feature type="domain" description="Thiopeptide-type bacteriocin biosynthesis" evidence="3">
    <location>
        <begin position="716"/>
        <end position="956"/>
    </location>
</feature>
<accession>A0A1I1TWH5</accession>
<evidence type="ECO:0000259" key="2">
    <source>
        <dbReference type="Pfam" id="PF04738"/>
    </source>
</evidence>
<dbReference type="RefSeq" id="WP_139238447.1">
    <property type="nucleotide sequence ID" value="NZ_FOLM01000021.1"/>
</dbReference>
<protein>
    <submittedName>
        <fullName evidence="4">Thiopeptide-type bacteriocin biosynthesis domain-containing protein</fullName>
    </submittedName>
</protein>
<evidence type="ECO:0000313" key="5">
    <source>
        <dbReference type="Proteomes" id="UP000199207"/>
    </source>
</evidence>
<dbReference type="AlphaFoldDB" id="A0A1I1TWH5"/>
<evidence type="ECO:0000313" key="4">
    <source>
        <dbReference type="EMBL" id="SFD61618.1"/>
    </source>
</evidence>
<dbReference type="STRING" id="910347.SAMN05421773_12113"/>
<dbReference type="InterPro" id="IPR023809">
    <property type="entry name" value="Thiopep_bacteriocin_synth_dom"/>
</dbReference>
<proteinExistence type="predicted"/>
<dbReference type="Pfam" id="PF14028">
    <property type="entry name" value="Lant_dehydr_C"/>
    <property type="match status" value="1"/>
</dbReference>
<dbReference type="Proteomes" id="UP000199207">
    <property type="component" value="Unassembled WGS sequence"/>
</dbReference>
<organism evidence="4 5">
    <name type="scientific">Streptomyces aidingensis</name>
    <dbReference type="NCBI Taxonomy" id="910347"/>
    <lineage>
        <taxon>Bacteria</taxon>
        <taxon>Bacillati</taxon>
        <taxon>Actinomycetota</taxon>
        <taxon>Actinomycetes</taxon>
        <taxon>Kitasatosporales</taxon>
        <taxon>Streptomycetaceae</taxon>
        <taxon>Streptomyces</taxon>
    </lineage>
</organism>
<keyword evidence="5" id="KW-1185">Reference proteome</keyword>
<dbReference type="OrthoDB" id="1273722at2"/>
<feature type="region of interest" description="Disordered" evidence="1">
    <location>
        <begin position="686"/>
        <end position="706"/>
    </location>
</feature>
<name>A0A1I1TWH5_9ACTN</name>
<dbReference type="EMBL" id="FOLM01000021">
    <property type="protein sequence ID" value="SFD61618.1"/>
    <property type="molecule type" value="Genomic_DNA"/>
</dbReference>
<evidence type="ECO:0000256" key="1">
    <source>
        <dbReference type="SAM" id="MobiDB-lite"/>
    </source>
</evidence>
<feature type="domain" description="Lantibiotic dehydratase N-terminal" evidence="2">
    <location>
        <begin position="33"/>
        <end position="645"/>
    </location>
</feature>
<dbReference type="NCBIfam" id="TIGR03891">
    <property type="entry name" value="thiopep_ocin"/>
    <property type="match status" value="1"/>
</dbReference>
<reference evidence="4 5" key="1">
    <citation type="submission" date="2016-10" db="EMBL/GenBank/DDBJ databases">
        <authorList>
            <person name="de Groot N.N."/>
        </authorList>
    </citation>
    <scope>NUCLEOTIDE SEQUENCE [LARGE SCALE GENOMIC DNA]</scope>
    <source>
        <strain evidence="4 5">CGMCC 4.5739</strain>
    </source>
</reference>